<gene>
    <name evidence="8" type="primary">TMEM144</name>
    <name evidence="8" type="ORF">SNAT2548_LOCUS34819</name>
</gene>
<dbReference type="GO" id="GO:0004674">
    <property type="term" value="F:protein serine/threonine kinase activity"/>
    <property type="evidence" value="ECO:0007669"/>
    <property type="project" value="UniProtKB-KW"/>
</dbReference>
<evidence type="ECO:0000256" key="2">
    <source>
        <dbReference type="ARBA" id="ARBA00022679"/>
    </source>
</evidence>
<dbReference type="PANTHER" id="PTHR45992:SF11">
    <property type="entry name" value="ALPHA-TYPE PROTEIN KINASE DOMAIN-CONTAINING PROTEIN"/>
    <property type="match status" value="1"/>
</dbReference>
<name>A0A812VCY5_9DINO</name>
<evidence type="ECO:0000256" key="6">
    <source>
        <dbReference type="SAM" id="MobiDB-lite"/>
    </source>
</evidence>
<keyword evidence="1" id="KW-0723">Serine/threonine-protein kinase</keyword>
<protein>
    <submittedName>
        <fullName evidence="8">TMEM144 protein</fullName>
    </submittedName>
</protein>
<dbReference type="PROSITE" id="PS51158">
    <property type="entry name" value="ALPHA_KINASE"/>
    <property type="match status" value="1"/>
</dbReference>
<evidence type="ECO:0000259" key="7">
    <source>
        <dbReference type="PROSITE" id="PS51158"/>
    </source>
</evidence>
<feature type="compositionally biased region" description="Polar residues" evidence="6">
    <location>
        <begin position="495"/>
        <end position="505"/>
    </location>
</feature>
<organism evidence="8 9">
    <name type="scientific">Symbiodinium natans</name>
    <dbReference type="NCBI Taxonomy" id="878477"/>
    <lineage>
        <taxon>Eukaryota</taxon>
        <taxon>Sar</taxon>
        <taxon>Alveolata</taxon>
        <taxon>Dinophyceae</taxon>
        <taxon>Suessiales</taxon>
        <taxon>Symbiodiniaceae</taxon>
        <taxon>Symbiodinium</taxon>
    </lineage>
</organism>
<sequence>METLMDPMDIRFSQDNIGEHFRDGTCIFETRDSIIQGMEKREVDMIHVVERGACYVTLDNRRLAVYKMVRKAGKCGRVKVKIMRRDQVDTELRRKSDSTVEGLSVKVRGTDMVIHADGSLTAKKPLTDGQLQHRADTGGHWSDEQLEVIATAIRDFEAVVKHVLGSGAKLVKAGSFMKGTDIAGESDVDVMVFGCGPISESSWQSLVDGIRNRGYTIQSTNPRCIHVKASAGCITIEFDVVAKQRQGFPANAEPTNPFKENRLAARAVRNIKLDFLESGEGRFSGNSIEEAVLSEQGKLHSAGLGKLIDAAKATLRANVTAKRKSTPTAARKNDASKNTTDWDAVVGQGQFRKVFKGRYTVGDRVGQASAAKVFKDGTEAFEDAFFAEDVAVSDKAIEIVDAFNKAKKFKHFMQVCKPDVWVRTRTKQRFLVEPFLSNFQHFNSNTAWAGSTPWATALQSLSHFSYHFSGGEMVLCDLQGAVETKSRRAVEKPPWSSQTRPSTPKANALDRPTWVRKASRTSFTTMCARSGVMKAGKSPQRHVLISLRRWVRP</sequence>
<dbReference type="InterPro" id="IPR043519">
    <property type="entry name" value="NT_sf"/>
</dbReference>
<dbReference type="SUPFAM" id="SSF81301">
    <property type="entry name" value="Nucleotidyltransferase"/>
    <property type="match status" value="1"/>
</dbReference>
<dbReference type="SUPFAM" id="SSF56112">
    <property type="entry name" value="Protein kinase-like (PK-like)"/>
    <property type="match status" value="1"/>
</dbReference>
<evidence type="ECO:0000256" key="1">
    <source>
        <dbReference type="ARBA" id="ARBA00022527"/>
    </source>
</evidence>
<comment type="caution">
    <text evidence="8">The sequence shown here is derived from an EMBL/GenBank/DDBJ whole genome shotgun (WGS) entry which is preliminary data.</text>
</comment>
<dbReference type="Proteomes" id="UP000604046">
    <property type="component" value="Unassembled WGS sequence"/>
</dbReference>
<reference evidence="8" key="1">
    <citation type="submission" date="2021-02" db="EMBL/GenBank/DDBJ databases">
        <authorList>
            <person name="Dougan E. K."/>
            <person name="Rhodes N."/>
            <person name="Thang M."/>
            <person name="Chan C."/>
        </authorList>
    </citation>
    <scope>NUCLEOTIDE SEQUENCE</scope>
</reference>
<evidence type="ECO:0000313" key="8">
    <source>
        <dbReference type="EMBL" id="CAE7612369.1"/>
    </source>
</evidence>
<keyword evidence="3" id="KW-0547">Nucleotide-binding</keyword>
<dbReference type="EMBL" id="CAJNDS010002831">
    <property type="protein sequence ID" value="CAE7612369.1"/>
    <property type="molecule type" value="Genomic_DNA"/>
</dbReference>
<evidence type="ECO:0000256" key="5">
    <source>
        <dbReference type="ARBA" id="ARBA00022840"/>
    </source>
</evidence>
<evidence type="ECO:0000313" key="9">
    <source>
        <dbReference type="Proteomes" id="UP000604046"/>
    </source>
</evidence>
<dbReference type="Gene3D" id="3.20.200.10">
    <property type="entry name" value="MHCK/EF2 kinase"/>
    <property type="match status" value="1"/>
</dbReference>
<dbReference type="Pfam" id="PF02816">
    <property type="entry name" value="Alpha_kinase"/>
    <property type="match status" value="1"/>
</dbReference>
<feature type="domain" description="Alpha-type protein kinase" evidence="7">
    <location>
        <begin position="315"/>
        <end position="535"/>
    </location>
</feature>
<dbReference type="PROSITE" id="PS50152">
    <property type="entry name" value="25A_SYNTH_3"/>
    <property type="match status" value="1"/>
</dbReference>
<dbReference type="AlphaFoldDB" id="A0A812VCY5"/>
<dbReference type="InterPro" id="IPR004166">
    <property type="entry name" value="a-kinase_dom"/>
</dbReference>
<dbReference type="InterPro" id="IPR011009">
    <property type="entry name" value="Kinase-like_dom_sf"/>
</dbReference>
<feature type="region of interest" description="Disordered" evidence="6">
    <location>
        <begin position="487"/>
        <end position="512"/>
    </location>
</feature>
<proteinExistence type="predicted"/>
<dbReference type="OrthoDB" id="440161at2759"/>
<dbReference type="PANTHER" id="PTHR45992">
    <property type="entry name" value="EUKARYOTIC ELONGATION FACTOR 2 KINASE-RELATED"/>
    <property type="match status" value="1"/>
</dbReference>
<dbReference type="GO" id="GO:0005524">
    <property type="term" value="F:ATP binding"/>
    <property type="evidence" value="ECO:0007669"/>
    <property type="project" value="UniProtKB-KW"/>
</dbReference>
<evidence type="ECO:0000256" key="3">
    <source>
        <dbReference type="ARBA" id="ARBA00022741"/>
    </source>
</evidence>
<dbReference type="SMART" id="SM00811">
    <property type="entry name" value="Alpha_kinase"/>
    <property type="match status" value="1"/>
</dbReference>
<accession>A0A812VCY5</accession>
<evidence type="ECO:0000256" key="4">
    <source>
        <dbReference type="ARBA" id="ARBA00022777"/>
    </source>
</evidence>
<keyword evidence="2" id="KW-0808">Transferase</keyword>
<dbReference type="InterPro" id="IPR051852">
    <property type="entry name" value="Alpha-type_PK"/>
</dbReference>
<keyword evidence="5" id="KW-0067">ATP-binding</keyword>
<keyword evidence="9" id="KW-1185">Reference proteome</keyword>
<keyword evidence="4" id="KW-0418">Kinase</keyword>